<organism evidence="2 3">
    <name type="scientific">Symbiobacterium terraclitae</name>
    <dbReference type="NCBI Taxonomy" id="557451"/>
    <lineage>
        <taxon>Bacteria</taxon>
        <taxon>Bacillati</taxon>
        <taxon>Bacillota</taxon>
        <taxon>Clostridia</taxon>
        <taxon>Eubacteriales</taxon>
        <taxon>Symbiobacteriaceae</taxon>
        <taxon>Symbiobacterium</taxon>
    </lineage>
</organism>
<name>A0ABS4JQY8_9FIRM</name>
<dbReference type="EC" id="4.4.1.19" evidence="2"/>
<dbReference type="Proteomes" id="UP001519289">
    <property type="component" value="Unassembled WGS sequence"/>
</dbReference>
<dbReference type="RefSeq" id="WP_342589430.1">
    <property type="nucleotide sequence ID" value="NZ_JAGGLG010000008.1"/>
</dbReference>
<dbReference type="PANTHER" id="PTHR48413:SF1">
    <property type="entry name" value="PROTEIN HEAT-STRESS-ASSOCIATED 32"/>
    <property type="match status" value="1"/>
</dbReference>
<evidence type="ECO:0000256" key="1">
    <source>
        <dbReference type="ARBA" id="ARBA00010424"/>
    </source>
</evidence>
<gene>
    <name evidence="2" type="ORF">J2Z79_001335</name>
</gene>
<protein>
    <submittedName>
        <fullName evidence="2">Phosphosulfolactate synthase</fullName>
        <ecNumber evidence="2">4.4.1.19</ecNumber>
    </submittedName>
</protein>
<evidence type="ECO:0000313" key="2">
    <source>
        <dbReference type="EMBL" id="MBP2017949.1"/>
    </source>
</evidence>
<dbReference type="SUPFAM" id="SSF102110">
    <property type="entry name" value="(2r)-phospho-3-sulfolactate synthase ComA"/>
    <property type="match status" value="1"/>
</dbReference>
<dbReference type="Pfam" id="PF02679">
    <property type="entry name" value="ComA"/>
    <property type="match status" value="1"/>
</dbReference>
<accession>A0ABS4JQY8</accession>
<dbReference type="EMBL" id="JAGGLG010000008">
    <property type="protein sequence ID" value="MBP2017949.1"/>
    <property type="molecule type" value="Genomic_DNA"/>
</dbReference>
<dbReference type="Gene3D" id="3.20.20.70">
    <property type="entry name" value="Aldolase class I"/>
    <property type="match status" value="1"/>
</dbReference>
<reference evidence="2 3" key="1">
    <citation type="submission" date="2021-03" db="EMBL/GenBank/DDBJ databases">
        <title>Genomic Encyclopedia of Type Strains, Phase IV (KMG-IV): sequencing the most valuable type-strain genomes for metagenomic binning, comparative biology and taxonomic classification.</title>
        <authorList>
            <person name="Goeker M."/>
        </authorList>
    </citation>
    <scope>NUCLEOTIDE SEQUENCE [LARGE SCALE GENOMIC DNA]</scope>
    <source>
        <strain evidence="2 3">DSM 27138</strain>
    </source>
</reference>
<proteinExistence type="inferred from homology"/>
<evidence type="ECO:0000313" key="3">
    <source>
        <dbReference type="Proteomes" id="UP001519289"/>
    </source>
</evidence>
<keyword evidence="2" id="KW-0456">Lyase</keyword>
<sequence length="269" mass="28861">MIQELRAYAGVLRHPLAGRTAKPRSVGQTMVIDKGLGLDQTRALLELAGEYIDYIKLGFGTAALYPERMLREKVALIRAHGVEPYPGGTFLEVAVLQGRLEAYLEETWELGFRTVEVSDGTIELGPGAREHAIRTARALGFTVITEVGKKDGAQELDPAAALEQLQADLGAGAAKVILEGRESGKGVGIYDREGRLKMGAVERLVAGLPDPGAVMWEAPLKAQQQELIALFGPNVNLGNVAPDEVIALEALRCGLRSDTLRLALVNGKC</sequence>
<keyword evidence="3" id="KW-1185">Reference proteome</keyword>
<dbReference type="InterPro" id="IPR003830">
    <property type="entry name" value="ComA_synth"/>
</dbReference>
<comment type="caution">
    <text evidence="2">The sequence shown here is derived from an EMBL/GenBank/DDBJ whole genome shotgun (WGS) entry which is preliminary data.</text>
</comment>
<comment type="similarity">
    <text evidence="1">Belongs to the phosphosulfolactate synthase family.</text>
</comment>
<dbReference type="InterPro" id="IPR036112">
    <property type="entry name" value="ComA_synth_sf"/>
</dbReference>
<dbReference type="PANTHER" id="PTHR48413">
    <property type="match status" value="1"/>
</dbReference>
<dbReference type="InterPro" id="IPR013785">
    <property type="entry name" value="Aldolase_TIM"/>
</dbReference>
<dbReference type="GO" id="GO:0043817">
    <property type="term" value="F:phosphosulfolactate synthase activity"/>
    <property type="evidence" value="ECO:0007669"/>
    <property type="project" value="UniProtKB-EC"/>
</dbReference>